<dbReference type="UniPathway" id="UPA00143"/>
<dbReference type="InterPro" id="IPR017441">
    <property type="entry name" value="Protein_kinase_ATP_BS"/>
</dbReference>
<protein>
    <recommendedName>
        <fullName evidence="3">RING-type E3 ubiquitin transferase</fullName>
        <ecNumber evidence="3">2.3.2.27</ecNumber>
    </recommendedName>
</protein>
<evidence type="ECO:0000256" key="3">
    <source>
        <dbReference type="ARBA" id="ARBA00012483"/>
    </source>
</evidence>
<sequence>MASSSSSTGGDPQAKPVAVAVAVRGDGRASRRAARWAAANLALVPGRVVLVHVIPPVSFVPSPSGERVPVERMEPGVVEMYAQDRRERAQEVFLPFRRFCGRRSVETVVLEGDSVSEALARYAAESGVRNLVLGSACLSWFRRILRLQNLPTTVLKATPCSCNVFIVSRRQLTVKFANLSQTGRKTPGRAGDKEFDAIGQLKEFPCVSLSSTEGPKPIDDVAKLRKELQNTLMTYGEAHEDVVHAKKKIQVLSNDCSEDLKEVQDALRREELLKQTAAYEKSKHFRAITDTEMVKEAFTCEAYSKHKTESVANMMSTETGKVVDALLCTGKTCRRYLRHEIELATDNFSDAKKIGEGGYGIVYRCTLDHTEVAVKVIQQDSSDKIDEFFKEVEILSQLHHPNLVLLLGFCPEIGCLVYEYMENGSLEDQLINNKGCQPLHWFMRFQIIFEVARGLAFLHGTKPEPIVHRDLKPGNILLDKNYVSKIGDVGFAKLIADLVPDGFTEYRDTVIAGTLYYMDPEYQLTGTVRPKSDLFALGIIVLQLLTGKHPHGLILSAEEAIRKDTFSDILDQSQTDWPIAEAETLAKLGLRCTALKCRDRPNLESEVLPVLEDLLSRVTSSLKSRSPNVVVPSHFVCPILQEVMDDPYVAADGHTYEYRAIKAWLKKHKISPVTKHKLPNSSIIPSHSLHAAIQRWKSQSS</sequence>
<dbReference type="SUPFAM" id="SSF52402">
    <property type="entry name" value="Adenine nucleotide alpha hydrolases-like"/>
    <property type="match status" value="1"/>
</dbReference>
<dbReference type="InterPro" id="IPR013083">
    <property type="entry name" value="Znf_RING/FYVE/PHD"/>
</dbReference>
<dbReference type="PROSITE" id="PS51698">
    <property type="entry name" value="U_BOX"/>
    <property type="match status" value="1"/>
</dbReference>
<dbReference type="InterPro" id="IPR051348">
    <property type="entry name" value="U-box_ubiquitin_ligases"/>
</dbReference>
<reference evidence="12 13" key="1">
    <citation type="journal article" date="2010" name="Nature">
        <title>Genome sequencing and analysis of the model grass Brachypodium distachyon.</title>
        <authorList>
            <consortium name="International Brachypodium Initiative"/>
        </authorList>
    </citation>
    <scope>NUCLEOTIDE SEQUENCE [LARGE SCALE GENOMIC DNA]</scope>
    <source>
        <strain evidence="12 13">Bd21</strain>
    </source>
</reference>
<dbReference type="AlphaFoldDB" id="A0A0Q3L421"/>
<dbReference type="Pfam" id="PF00069">
    <property type="entry name" value="Pkinase"/>
    <property type="match status" value="1"/>
</dbReference>
<dbReference type="GO" id="GO:0061630">
    <property type="term" value="F:ubiquitin protein ligase activity"/>
    <property type="evidence" value="ECO:0007669"/>
    <property type="project" value="UniProtKB-EC"/>
</dbReference>
<accession>A0A0Q3L421</accession>
<proteinExistence type="predicted"/>
<dbReference type="EMBL" id="CM000880">
    <property type="protein sequence ID" value="KQK17889.1"/>
    <property type="molecule type" value="Genomic_DNA"/>
</dbReference>
<dbReference type="Proteomes" id="UP000008810">
    <property type="component" value="Chromosome 1"/>
</dbReference>
<keyword evidence="4" id="KW-0808">Transferase</keyword>
<dbReference type="GO" id="GO:0005524">
    <property type="term" value="F:ATP binding"/>
    <property type="evidence" value="ECO:0007669"/>
    <property type="project" value="UniProtKB-UniRule"/>
</dbReference>
<dbReference type="CDD" id="cd01989">
    <property type="entry name" value="USP_STK_Ubox_N"/>
    <property type="match status" value="1"/>
</dbReference>
<evidence type="ECO:0000259" key="11">
    <source>
        <dbReference type="PROSITE" id="PS51698"/>
    </source>
</evidence>
<evidence type="ECO:0000256" key="7">
    <source>
        <dbReference type="ARBA" id="ARBA00022786"/>
    </source>
</evidence>
<dbReference type="SUPFAM" id="SSF56112">
    <property type="entry name" value="Protein kinase-like (PK-like)"/>
    <property type="match status" value="1"/>
</dbReference>
<dbReference type="OrthoDB" id="10064100at2759"/>
<dbReference type="Gene3D" id="1.10.510.10">
    <property type="entry name" value="Transferase(Phosphotransferase) domain 1"/>
    <property type="match status" value="1"/>
</dbReference>
<dbReference type="FunFam" id="3.30.200.20:FF:000162">
    <property type="entry name" value="Adenine nucleotide alpha hydrolase-like domain kinase"/>
    <property type="match status" value="1"/>
</dbReference>
<keyword evidence="14" id="KW-1185">Reference proteome</keyword>
<dbReference type="SMART" id="SM00504">
    <property type="entry name" value="Ubox"/>
    <property type="match status" value="1"/>
</dbReference>
<dbReference type="InterPro" id="IPR003613">
    <property type="entry name" value="Ubox_domain"/>
</dbReference>
<dbReference type="PROSITE" id="PS00108">
    <property type="entry name" value="PROTEIN_KINASE_ST"/>
    <property type="match status" value="1"/>
</dbReference>
<dbReference type="Pfam" id="PF00582">
    <property type="entry name" value="Usp"/>
    <property type="match status" value="1"/>
</dbReference>
<dbReference type="SUPFAM" id="SSF57850">
    <property type="entry name" value="RING/U-box"/>
    <property type="match status" value="1"/>
</dbReference>
<evidence type="ECO:0000256" key="9">
    <source>
        <dbReference type="PROSITE-ProRule" id="PRU10141"/>
    </source>
</evidence>
<keyword evidence="8 9" id="KW-0067">ATP-binding</keyword>
<dbReference type="Gene3D" id="3.30.200.20">
    <property type="entry name" value="Phosphorylase Kinase, domain 1"/>
    <property type="match status" value="1"/>
</dbReference>
<dbReference type="PANTHER" id="PTHR45647">
    <property type="entry name" value="OS02G0152300 PROTEIN"/>
    <property type="match status" value="1"/>
</dbReference>
<reference evidence="12" key="2">
    <citation type="submission" date="2017-06" db="EMBL/GenBank/DDBJ databases">
        <title>WGS assembly of Brachypodium distachyon.</title>
        <authorList>
            <consortium name="The International Brachypodium Initiative"/>
            <person name="Lucas S."/>
            <person name="Harmon-Smith M."/>
            <person name="Lail K."/>
            <person name="Tice H."/>
            <person name="Grimwood J."/>
            <person name="Bruce D."/>
            <person name="Barry K."/>
            <person name="Shu S."/>
            <person name="Lindquist E."/>
            <person name="Wang M."/>
            <person name="Pitluck S."/>
            <person name="Vogel J.P."/>
            <person name="Garvin D.F."/>
            <person name="Mockler T.C."/>
            <person name="Schmutz J."/>
            <person name="Rokhsar D."/>
            <person name="Bevan M.W."/>
        </authorList>
    </citation>
    <scope>NUCLEOTIDE SEQUENCE</scope>
    <source>
        <strain evidence="12">Bd21</strain>
    </source>
</reference>
<evidence type="ECO:0000313" key="12">
    <source>
        <dbReference type="EMBL" id="KQK17889.1"/>
    </source>
</evidence>
<comment type="pathway">
    <text evidence="2">Protein modification; protein ubiquitination.</text>
</comment>
<dbReference type="GO" id="GO:0016567">
    <property type="term" value="P:protein ubiquitination"/>
    <property type="evidence" value="ECO:0007669"/>
    <property type="project" value="UniProtKB-UniPathway"/>
</dbReference>
<feature type="binding site" evidence="9">
    <location>
        <position position="375"/>
    </location>
    <ligand>
        <name>ATP</name>
        <dbReference type="ChEBI" id="CHEBI:30616"/>
    </ligand>
</feature>
<dbReference type="PROSITE" id="PS50011">
    <property type="entry name" value="PROTEIN_KINASE_DOM"/>
    <property type="match status" value="1"/>
</dbReference>
<dbReference type="InterPro" id="IPR008271">
    <property type="entry name" value="Ser/Thr_kinase_AS"/>
</dbReference>
<evidence type="ECO:0000313" key="13">
    <source>
        <dbReference type="EnsemblPlants" id="KQK17889"/>
    </source>
</evidence>
<dbReference type="EC" id="2.3.2.27" evidence="3"/>
<dbReference type="Gene3D" id="3.40.50.620">
    <property type="entry name" value="HUPs"/>
    <property type="match status" value="1"/>
</dbReference>
<evidence type="ECO:0000256" key="5">
    <source>
        <dbReference type="ARBA" id="ARBA00022741"/>
    </source>
</evidence>
<evidence type="ECO:0000256" key="1">
    <source>
        <dbReference type="ARBA" id="ARBA00000900"/>
    </source>
</evidence>
<keyword evidence="6" id="KW-0418">Kinase</keyword>
<evidence type="ECO:0000256" key="6">
    <source>
        <dbReference type="ARBA" id="ARBA00022777"/>
    </source>
</evidence>
<evidence type="ECO:0000313" key="14">
    <source>
        <dbReference type="Proteomes" id="UP000008810"/>
    </source>
</evidence>
<gene>
    <name evidence="13" type="primary">LOC100823529</name>
    <name evidence="12" type="ORF">BRADI_1g37377v3</name>
</gene>
<reference evidence="13" key="3">
    <citation type="submission" date="2018-08" db="UniProtKB">
        <authorList>
            <consortium name="EnsemblPlants"/>
        </authorList>
    </citation>
    <scope>IDENTIFICATION</scope>
    <source>
        <strain evidence="13">cv. Bd21</strain>
    </source>
</reference>
<dbReference type="InterPro" id="IPR011009">
    <property type="entry name" value="Kinase-like_dom_sf"/>
</dbReference>
<evidence type="ECO:0000256" key="4">
    <source>
        <dbReference type="ARBA" id="ARBA00022679"/>
    </source>
</evidence>
<dbReference type="CDD" id="cd16655">
    <property type="entry name" value="RING-Ubox_WDSUB1-like"/>
    <property type="match status" value="1"/>
</dbReference>
<dbReference type="Gramene" id="KQK17889">
    <property type="protein sequence ID" value="KQK17889"/>
    <property type="gene ID" value="BRADI_1g37377v3"/>
</dbReference>
<dbReference type="GO" id="GO:0004672">
    <property type="term" value="F:protein kinase activity"/>
    <property type="evidence" value="ECO:0007669"/>
    <property type="project" value="InterPro"/>
</dbReference>
<keyword evidence="7" id="KW-0833">Ubl conjugation pathway</keyword>
<dbReference type="InterPro" id="IPR006016">
    <property type="entry name" value="UspA"/>
</dbReference>
<dbReference type="Gene3D" id="3.30.40.10">
    <property type="entry name" value="Zinc/RING finger domain, C3HC4 (zinc finger)"/>
    <property type="match status" value="1"/>
</dbReference>
<organism evidence="12">
    <name type="scientific">Brachypodium distachyon</name>
    <name type="common">Purple false brome</name>
    <name type="synonym">Trachynia distachya</name>
    <dbReference type="NCBI Taxonomy" id="15368"/>
    <lineage>
        <taxon>Eukaryota</taxon>
        <taxon>Viridiplantae</taxon>
        <taxon>Streptophyta</taxon>
        <taxon>Embryophyta</taxon>
        <taxon>Tracheophyta</taxon>
        <taxon>Spermatophyta</taxon>
        <taxon>Magnoliopsida</taxon>
        <taxon>Liliopsida</taxon>
        <taxon>Poales</taxon>
        <taxon>Poaceae</taxon>
        <taxon>BOP clade</taxon>
        <taxon>Pooideae</taxon>
        <taxon>Stipodae</taxon>
        <taxon>Brachypodieae</taxon>
        <taxon>Brachypodium</taxon>
    </lineage>
</organism>
<dbReference type="ExpressionAtlas" id="A0A0Q3L421">
    <property type="expression patterns" value="baseline and differential"/>
</dbReference>
<comment type="catalytic activity">
    <reaction evidence="1">
        <text>S-ubiquitinyl-[E2 ubiquitin-conjugating enzyme]-L-cysteine + [acceptor protein]-L-lysine = [E2 ubiquitin-conjugating enzyme]-L-cysteine + N(6)-ubiquitinyl-[acceptor protein]-L-lysine.</text>
        <dbReference type="EC" id="2.3.2.27"/>
    </reaction>
</comment>
<dbReference type="EnsemblPlants" id="KQK17889">
    <property type="protein sequence ID" value="KQK17889"/>
    <property type="gene ID" value="BRADI_1g37377v3"/>
</dbReference>
<feature type="domain" description="Protein kinase" evidence="10">
    <location>
        <begin position="348"/>
        <end position="615"/>
    </location>
</feature>
<evidence type="ECO:0000256" key="8">
    <source>
        <dbReference type="ARBA" id="ARBA00022840"/>
    </source>
</evidence>
<dbReference type="PANTHER" id="PTHR45647:SF65">
    <property type="entry name" value="U-BOX DOMAIN-CONTAINING PROTEIN KINASE FAMILY PROTEIN"/>
    <property type="match status" value="1"/>
</dbReference>
<evidence type="ECO:0000256" key="2">
    <source>
        <dbReference type="ARBA" id="ARBA00004906"/>
    </source>
</evidence>
<dbReference type="InterPro" id="IPR014729">
    <property type="entry name" value="Rossmann-like_a/b/a_fold"/>
</dbReference>
<name>A0A0Q3L421_BRADI</name>
<dbReference type="Pfam" id="PF04564">
    <property type="entry name" value="U-box"/>
    <property type="match status" value="1"/>
</dbReference>
<evidence type="ECO:0000259" key="10">
    <source>
        <dbReference type="PROSITE" id="PS50011"/>
    </source>
</evidence>
<feature type="domain" description="U-box" evidence="11">
    <location>
        <begin position="630"/>
        <end position="701"/>
    </location>
</feature>
<dbReference type="InterPro" id="IPR000719">
    <property type="entry name" value="Prot_kinase_dom"/>
</dbReference>
<dbReference type="SMART" id="SM00220">
    <property type="entry name" value="S_TKc"/>
    <property type="match status" value="1"/>
</dbReference>
<dbReference type="PROSITE" id="PS00107">
    <property type="entry name" value="PROTEIN_KINASE_ATP"/>
    <property type="match status" value="1"/>
</dbReference>
<keyword evidence="5 9" id="KW-0547">Nucleotide-binding</keyword>